<evidence type="ECO:0000259" key="4">
    <source>
        <dbReference type="PROSITE" id="PS50987"/>
    </source>
</evidence>
<gene>
    <name evidence="5" type="ORF">NK6_7127</name>
</gene>
<keyword evidence="1" id="KW-0805">Transcription regulation</keyword>
<evidence type="ECO:0000313" key="6">
    <source>
        <dbReference type="Proteomes" id="UP000063308"/>
    </source>
</evidence>
<name>A0A0E4FW50_9BRAD</name>
<reference evidence="5 6" key="1">
    <citation type="submission" date="2014-11" db="EMBL/GenBank/DDBJ databases">
        <title>Symbiosis island explosion on the genome of extra-slow-growing strains of soybean bradyrhizobia with massive insertion sequences.</title>
        <authorList>
            <person name="Iida T."/>
            <person name="Minamisawa K."/>
        </authorList>
    </citation>
    <scope>NUCLEOTIDE SEQUENCE [LARGE SCALE GENOMIC DNA]</scope>
    <source>
        <strain evidence="5 6">NK6</strain>
    </source>
</reference>
<dbReference type="GeneID" id="46490128"/>
<evidence type="ECO:0000256" key="3">
    <source>
        <dbReference type="ARBA" id="ARBA00023163"/>
    </source>
</evidence>
<accession>A0A0E4FW50</accession>
<proteinExistence type="predicted"/>
<sequence>MNRKIAARCLAELGNLTRLDIYRLLVRAGPPGLSITDIQTRLDVPASTLAFHLRGLVTAGLVAQEKNGRTVICRARYDRMDGVIAFLREHCCEGFASDAPAAATRRAS</sequence>
<dbReference type="InterPro" id="IPR011991">
    <property type="entry name" value="ArsR-like_HTH"/>
</dbReference>
<evidence type="ECO:0000256" key="1">
    <source>
        <dbReference type="ARBA" id="ARBA00023015"/>
    </source>
</evidence>
<dbReference type="SMART" id="SM00418">
    <property type="entry name" value="HTH_ARSR"/>
    <property type="match status" value="1"/>
</dbReference>
<dbReference type="PROSITE" id="PS50987">
    <property type="entry name" value="HTH_ARSR_2"/>
    <property type="match status" value="1"/>
</dbReference>
<evidence type="ECO:0000256" key="2">
    <source>
        <dbReference type="ARBA" id="ARBA00023125"/>
    </source>
</evidence>
<dbReference type="Pfam" id="PF12840">
    <property type="entry name" value="HTH_20"/>
    <property type="match status" value="1"/>
</dbReference>
<dbReference type="Gene3D" id="1.10.10.10">
    <property type="entry name" value="Winged helix-like DNA-binding domain superfamily/Winged helix DNA-binding domain"/>
    <property type="match status" value="1"/>
</dbReference>
<dbReference type="AlphaFoldDB" id="A0A0E4FW50"/>
<dbReference type="InterPro" id="IPR051011">
    <property type="entry name" value="Metal_resp_trans_reg"/>
</dbReference>
<dbReference type="Proteomes" id="UP000063308">
    <property type="component" value="Chromosome"/>
</dbReference>
<dbReference type="InterPro" id="IPR001845">
    <property type="entry name" value="HTH_ArsR_DNA-bd_dom"/>
</dbReference>
<dbReference type="EMBL" id="AP014685">
    <property type="protein sequence ID" value="BAR60278.1"/>
    <property type="molecule type" value="Genomic_DNA"/>
</dbReference>
<dbReference type="PANTHER" id="PTHR43132:SF2">
    <property type="entry name" value="ARSENICAL RESISTANCE OPERON REPRESSOR ARSR-RELATED"/>
    <property type="match status" value="1"/>
</dbReference>
<dbReference type="PANTHER" id="PTHR43132">
    <property type="entry name" value="ARSENICAL RESISTANCE OPERON REPRESSOR ARSR-RELATED"/>
    <property type="match status" value="1"/>
</dbReference>
<dbReference type="CDD" id="cd00090">
    <property type="entry name" value="HTH_ARSR"/>
    <property type="match status" value="1"/>
</dbReference>
<dbReference type="InterPro" id="IPR036390">
    <property type="entry name" value="WH_DNA-bd_sf"/>
</dbReference>
<keyword evidence="3" id="KW-0804">Transcription</keyword>
<dbReference type="GO" id="GO:0003677">
    <property type="term" value="F:DNA binding"/>
    <property type="evidence" value="ECO:0007669"/>
    <property type="project" value="UniProtKB-KW"/>
</dbReference>
<protein>
    <submittedName>
        <fullName evidence="5">Transcriptional regulatory protein</fullName>
    </submittedName>
</protein>
<organism evidence="5 6">
    <name type="scientific">Bradyrhizobium diazoefficiens</name>
    <dbReference type="NCBI Taxonomy" id="1355477"/>
    <lineage>
        <taxon>Bacteria</taxon>
        <taxon>Pseudomonadati</taxon>
        <taxon>Pseudomonadota</taxon>
        <taxon>Alphaproteobacteria</taxon>
        <taxon>Hyphomicrobiales</taxon>
        <taxon>Nitrobacteraceae</taxon>
        <taxon>Bradyrhizobium</taxon>
    </lineage>
</organism>
<keyword evidence="2" id="KW-0238">DNA-binding</keyword>
<dbReference type="SUPFAM" id="SSF46785">
    <property type="entry name" value="Winged helix' DNA-binding domain"/>
    <property type="match status" value="1"/>
</dbReference>
<feature type="domain" description="HTH arsR-type" evidence="4">
    <location>
        <begin position="1"/>
        <end position="95"/>
    </location>
</feature>
<evidence type="ECO:0000313" key="5">
    <source>
        <dbReference type="EMBL" id="BAR60278.1"/>
    </source>
</evidence>
<dbReference type="InterPro" id="IPR036388">
    <property type="entry name" value="WH-like_DNA-bd_sf"/>
</dbReference>
<dbReference type="RefSeq" id="WP_028172265.1">
    <property type="nucleotide sequence ID" value="NZ_AJQI01000108.1"/>
</dbReference>
<dbReference type="GO" id="GO:0003700">
    <property type="term" value="F:DNA-binding transcription factor activity"/>
    <property type="evidence" value="ECO:0007669"/>
    <property type="project" value="InterPro"/>
</dbReference>